<name>A0A2L2XDE0_9FIRM</name>
<gene>
    <name evidence="1" type="ORF">DCCM_3155</name>
</gene>
<dbReference type="Proteomes" id="UP000239549">
    <property type="component" value="Unassembled WGS sequence"/>
</dbReference>
<proteinExistence type="predicted"/>
<keyword evidence="2" id="KW-1185">Reference proteome</keyword>
<dbReference type="AlphaFoldDB" id="A0A2L2XDE0"/>
<reference evidence="2" key="1">
    <citation type="submission" date="2018-02" db="EMBL/GenBank/DDBJ databases">
        <title>Genome sequence of Desulfocucumis palustris strain NAW-5.</title>
        <authorList>
            <person name="Watanabe M."/>
            <person name="Kojima H."/>
            <person name="Fukui M."/>
        </authorList>
    </citation>
    <scope>NUCLEOTIDE SEQUENCE [LARGE SCALE GENOMIC DNA]</scope>
    <source>
        <strain evidence="2">NAW-5</strain>
    </source>
</reference>
<protein>
    <submittedName>
        <fullName evidence="1">Uncharacterized protein</fullName>
    </submittedName>
</protein>
<dbReference type="EMBL" id="BFAV01000125">
    <property type="protein sequence ID" value="GBF34044.1"/>
    <property type="molecule type" value="Genomic_DNA"/>
</dbReference>
<organism evidence="1 2">
    <name type="scientific">Desulfocucumis palustris</name>
    <dbReference type="NCBI Taxonomy" id="1898651"/>
    <lineage>
        <taxon>Bacteria</taxon>
        <taxon>Bacillati</taxon>
        <taxon>Bacillota</taxon>
        <taxon>Clostridia</taxon>
        <taxon>Eubacteriales</taxon>
        <taxon>Desulfocucumaceae</taxon>
        <taxon>Desulfocucumis</taxon>
    </lineage>
</organism>
<evidence type="ECO:0000313" key="2">
    <source>
        <dbReference type="Proteomes" id="UP000239549"/>
    </source>
</evidence>
<evidence type="ECO:0000313" key="1">
    <source>
        <dbReference type="EMBL" id="GBF34044.1"/>
    </source>
</evidence>
<accession>A0A2L2XDE0</accession>
<sequence>MGSRPVFAGIGIKEEETAFYAARRLYFQQYSRGNATGPCIKMEPFKKNPHALRIFPKQIKNPPGGRFREGKKS</sequence>
<comment type="caution">
    <text evidence="1">The sequence shown here is derived from an EMBL/GenBank/DDBJ whole genome shotgun (WGS) entry which is preliminary data.</text>
</comment>